<feature type="non-terminal residue" evidence="1">
    <location>
        <position position="1"/>
    </location>
</feature>
<comment type="caution">
    <text evidence="1">The sequence shown here is derived from an EMBL/GenBank/DDBJ whole genome shotgun (WGS) entry which is preliminary data.</text>
</comment>
<sequence length="59" mass="6691">QTLVTVTLGDRLQNAADLCKTMGSLPFNDDYIELVRQLITNCSLTHLEQLHLKSLFFNP</sequence>
<proteinExistence type="predicted"/>
<gene>
    <name evidence="1" type="ORF">XAT740_LOCUS59099</name>
</gene>
<organism evidence="1 2">
    <name type="scientific">Adineta ricciae</name>
    <name type="common">Rotifer</name>
    <dbReference type="NCBI Taxonomy" id="249248"/>
    <lineage>
        <taxon>Eukaryota</taxon>
        <taxon>Metazoa</taxon>
        <taxon>Spiralia</taxon>
        <taxon>Gnathifera</taxon>
        <taxon>Rotifera</taxon>
        <taxon>Eurotatoria</taxon>
        <taxon>Bdelloidea</taxon>
        <taxon>Adinetida</taxon>
        <taxon>Adinetidae</taxon>
        <taxon>Adineta</taxon>
    </lineage>
</organism>
<keyword evidence="2" id="KW-1185">Reference proteome</keyword>
<evidence type="ECO:0000313" key="1">
    <source>
        <dbReference type="EMBL" id="CAF1673260.1"/>
    </source>
</evidence>
<name>A0A816GF10_ADIRI</name>
<protein>
    <submittedName>
        <fullName evidence="1">Uncharacterized protein</fullName>
    </submittedName>
</protein>
<evidence type="ECO:0000313" key="2">
    <source>
        <dbReference type="Proteomes" id="UP000663828"/>
    </source>
</evidence>
<dbReference type="Proteomes" id="UP000663828">
    <property type="component" value="Unassembled WGS sequence"/>
</dbReference>
<reference evidence="1" key="1">
    <citation type="submission" date="2021-02" db="EMBL/GenBank/DDBJ databases">
        <authorList>
            <person name="Nowell W R."/>
        </authorList>
    </citation>
    <scope>NUCLEOTIDE SEQUENCE</scope>
</reference>
<accession>A0A816GF10</accession>
<dbReference type="AlphaFoldDB" id="A0A816GF10"/>
<dbReference type="EMBL" id="CAJNOR010013431">
    <property type="protein sequence ID" value="CAF1673260.1"/>
    <property type="molecule type" value="Genomic_DNA"/>
</dbReference>